<comment type="caution">
    <text evidence="2">The sequence shown here is derived from an EMBL/GenBank/DDBJ whole genome shotgun (WGS) entry which is preliminary data.</text>
</comment>
<dbReference type="AlphaFoldDB" id="A0A418PNB8"/>
<reference evidence="2 3" key="1">
    <citation type="submission" date="2018-09" db="EMBL/GenBank/DDBJ databases">
        <authorList>
            <person name="Wang X."/>
            <person name="Du Z."/>
        </authorList>
    </citation>
    <scope>NUCLEOTIDE SEQUENCE [LARGE SCALE GENOMIC DNA]</scope>
    <source>
        <strain evidence="2 3">N3</strain>
    </source>
</reference>
<evidence type="ECO:0000313" key="2">
    <source>
        <dbReference type="EMBL" id="RIW13327.1"/>
    </source>
</evidence>
<gene>
    <name evidence="2" type="ORF">D0X99_16245</name>
</gene>
<dbReference type="Proteomes" id="UP000283522">
    <property type="component" value="Unassembled WGS sequence"/>
</dbReference>
<keyword evidence="3" id="KW-1185">Reference proteome</keyword>
<organism evidence="2 3">
    <name type="scientific">Algoriphagus lacus</name>
    <dbReference type="NCBI Taxonomy" id="2056311"/>
    <lineage>
        <taxon>Bacteria</taxon>
        <taxon>Pseudomonadati</taxon>
        <taxon>Bacteroidota</taxon>
        <taxon>Cytophagia</taxon>
        <taxon>Cytophagales</taxon>
        <taxon>Cyclobacteriaceae</taxon>
        <taxon>Algoriphagus</taxon>
    </lineage>
</organism>
<sequence length="75" mass="8575">MTHHFSKLGAEINFGILLNVFVITISMDFNFTPVITFSMLLANLGLIFWHWGELRSFLNLPYVPDSAGREENKTT</sequence>
<proteinExistence type="predicted"/>
<keyword evidence="1" id="KW-0472">Membrane</keyword>
<name>A0A418PNB8_9BACT</name>
<accession>A0A418PNB8</accession>
<protein>
    <submittedName>
        <fullName evidence="2">Uncharacterized protein</fullName>
    </submittedName>
</protein>
<feature type="transmembrane region" description="Helical" evidence="1">
    <location>
        <begin position="35"/>
        <end position="52"/>
    </location>
</feature>
<dbReference type="EMBL" id="QXML01000009">
    <property type="protein sequence ID" value="RIW13327.1"/>
    <property type="molecule type" value="Genomic_DNA"/>
</dbReference>
<evidence type="ECO:0000313" key="3">
    <source>
        <dbReference type="Proteomes" id="UP000283522"/>
    </source>
</evidence>
<keyword evidence="1" id="KW-1133">Transmembrane helix</keyword>
<keyword evidence="1" id="KW-0812">Transmembrane</keyword>
<evidence type="ECO:0000256" key="1">
    <source>
        <dbReference type="SAM" id="Phobius"/>
    </source>
</evidence>